<keyword evidence="3" id="KW-1185">Reference proteome</keyword>
<feature type="domain" description="Aminoglycoside phosphotransferase" evidence="1">
    <location>
        <begin position="12"/>
        <end position="111"/>
    </location>
</feature>
<dbReference type="OrthoDB" id="9797603at2"/>
<feature type="domain" description="Aminoglycoside phosphotransferase" evidence="1">
    <location>
        <begin position="114"/>
        <end position="167"/>
    </location>
</feature>
<accession>A0A2T0TDY2</accession>
<organism evidence="2 3">
    <name type="scientific">Umezawaea tangerina</name>
    <dbReference type="NCBI Taxonomy" id="84725"/>
    <lineage>
        <taxon>Bacteria</taxon>
        <taxon>Bacillati</taxon>
        <taxon>Actinomycetota</taxon>
        <taxon>Actinomycetes</taxon>
        <taxon>Pseudonocardiales</taxon>
        <taxon>Pseudonocardiaceae</taxon>
        <taxon>Umezawaea</taxon>
    </lineage>
</organism>
<dbReference type="InterPro" id="IPR002575">
    <property type="entry name" value="Aminoglycoside_PTrfase"/>
</dbReference>
<gene>
    <name evidence="2" type="ORF">CLV43_103628</name>
</gene>
<dbReference type="Gene3D" id="1.10.510.10">
    <property type="entry name" value="Transferase(Phosphotransferase) domain 1"/>
    <property type="match status" value="1"/>
</dbReference>
<dbReference type="InterPro" id="IPR011009">
    <property type="entry name" value="Kinase-like_dom_sf"/>
</dbReference>
<dbReference type="InterPro" id="IPR051678">
    <property type="entry name" value="AGP_Transferase"/>
</dbReference>
<comment type="caution">
    <text evidence="2">The sequence shown here is derived from an EMBL/GenBank/DDBJ whole genome shotgun (WGS) entry which is preliminary data.</text>
</comment>
<dbReference type="PANTHER" id="PTHR21310:SF40">
    <property type="entry name" value="AMINOGLYCOSIDE PHOSPHOTRANSFERASE DOMAIN-CONTAINING PROTEIN-RELATED"/>
    <property type="match status" value="1"/>
</dbReference>
<dbReference type="Proteomes" id="UP000239494">
    <property type="component" value="Unassembled WGS sequence"/>
</dbReference>
<dbReference type="SUPFAM" id="SSF56112">
    <property type="entry name" value="Protein kinase-like (PK-like)"/>
    <property type="match status" value="1"/>
</dbReference>
<protein>
    <submittedName>
        <fullName evidence="2">tRNA A-37 threonylcarbamoyl transferase component Bud32</fullName>
    </submittedName>
</protein>
<dbReference type="EMBL" id="PVTF01000003">
    <property type="protein sequence ID" value="PRY43879.1"/>
    <property type="molecule type" value="Genomic_DNA"/>
</dbReference>
<evidence type="ECO:0000313" key="3">
    <source>
        <dbReference type="Proteomes" id="UP000239494"/>
    </source>
</evidence>
<keyword evidence="2" id="KW-0808">Transferase</keyword>
<evidence type="ECO:0000313" key="2">
    <source>
        <dbReference type="EMBL" id="PRY43879.1"/>
    </source>
</evidence>
<reference evidence="2 3" key="1">
    <citation type="submission" date="2018-03" db="EMBL/GenBank/DDBJ databases">
        <title>Genomic Encyclopedia of Archaeal and Bacterial Type Strains, Phase II (KMG-II): from individual species to whole genera.</title>
        <authorList>
            <person name="Goeker M."/>
        </authorList>
    </citation>
    <scope>NUCLEOTIDE SEQUENCE [LARGE SCALE GENOMIC DNA]</scope>
    <source>
        <strain evidence="2 3">DSM 44720</strain>
    </source>
</reference>
<dbReference type="Pfam" id="PF01636">
    <property type="entry name" value="APH"/>
    <property type="match status" value="2"/>
</dbReference>
<name>A0A2T0TDY2_9PSEU</name>
<proteinExistence type="predicted"/>
<dbReference type="RefSeq" id="WP_106187388.1">
    <property type="nucleotide sequence ID" value="NZ_PVTF01000003.1"/>
</dbReference>
<dbReference type="GO" id="GO:0016740">
    <property type="term" value="F:transferase activity"/>
    <property type="evidence" value="ECO:0007669"/>
    <property type="project" value="UniProtKB-KW"/>
</dbReference>
<sequence length="225" mass="24963">MSSGERSVAHRARLLASGQEADVFLRPDGLLVKRNRDGRDLTPEAELMRYLRKRGIPVPRVHGVGDDGLVMEYVPGPRMSAELDHRPWRAAVLGRQLADLHHRLDDVPAPDFLPGAPHGALLHLDLHPGNVVLGPEGPVAIDWACAARGDRRVDLALSWLAMAVGRLRPVRRAARSRLIRSFLAGVDDAVRQAMPAAAEIRLARRDRDPEEVRAVEELVERCRRS</sequence>
<dbReference type="AlphaFoldDB" id="A0A2T0TDY2"/>
<evidence type="ECO:0000259" key="1">
    <source>
        <dbReference type="Pfam" id="PF01636"/>
    </source>
</evidence>
<dbReference type="PANTHER" id="PTHR21310">
    <property type="entry name" value="AMINOGLYCOSIDE PHOSPHOTRANSFERASE-RELATED-RELATED"/>
    <property type="match status" value="1"/>
</dbReference>